<protein>
    <recommendedName>
        <fullName evidence="1">B30.2/SPRY domain-containing protein</fullName>
    </recommendedName>
</protein>
<evidence type="ECO:0000313" key="2">
    <source>
        <dbReference type="EMBL" id="KAK5606531.1"/>
    </source>
</evidence>
<comment type="caution">
    <text evidence="2">The sequence shown here is derived from an EMBL/GenBank/DDBJ whole genome shotgun (WGS) entry which is preliminary data.</text>
</comment>
<dbReference type="InterPro" id="IPR003879">
    <property type="entry name" value="Butyrophylin_SPRY"/>
</dbReference>
<evidence type="ECO:0000313" key="3">
    <source>
        <dbReference type="Proteomes" id="UP001311232"/>
    </source>
</evidence>
<dbReference type="PRINTS" id="PR01407">
    <property type="entry name" value="BUTYPHLNCDUF"/>
</dbReference>
<evidence type="ECO:0000259" key="1">
    <source>
        <dbReference type="PROSITE" id="PS50188"/>
    </source>
</evidence>
<keyword evidence="3" id="KW-1185">Reference proteome</keyword>
<dbReference type="SUPFAM" id="SSF49899">
    <property type="entry name" value="Concanavalin A-like lectins/glucanases"/>
    <property type="match status" value="1"/>
</dbReference>
<dbReference type="PANTHER" id="PTHR24099:SF16">
    <property type="entry name" value="E3 UBIQUITIN-PROTEIN LIGASE MIDLINE-1-LIKE ISOFORM X1"/>
    <property type="match status" value="1"/>
</dbReference>
<dbReference type="InterPro" id="IPR001870">
    <property type="entry name" value="B30.2/SPRY"/>
</dbReference>
<dbReference type="Proteomes" id="UP001311232">
    <property type="component" value="Unassembled WGS sequence"/>
</dbReference>
<feature type="domain" description="B30.2/SPRY" evidence="1">
    <location>
        <begin position="22"/>
        <end position="214"/>
    </location>
</feature>
<dbReference type="PROSITE" id="PS50188">
    <property type="entry name" value="B302_SPRY"/>
    <property type="match status" value="1"/>
</dbReference>
<gene>
    <name evidence="2" type="ORF">CRENBAI_019486</name>
</gene>
<reference evidence="2 3" key="1">
    <citation type="submission" date="2021-06" db="EMBL/GenBank/DDBJ databases">
        <authorList>
            <person name="Palmer J.M."/>
        </authorList>
    </citation>
    <scope>NUCLEOTIDE SEQUENCE [LARGE SCALE GENOMIC DNA]</scope>
    <source>
        <strain evidence="2 3">MEX-2019</strain>
        <tissue evidence="2">Muscle</tissue>
    </source>
</reference>
<sequence>MNLPPIGLETSSNAASSYVLPVDGAVELQEEEMEQSVYGLRFALDPSSVPPSLHLSQSRLAVTYSESSPLHPHPLIRKPGLTPDSTVLLLHVRADVIIARGQYYWEVDVCNSSVYRVGVISSDGCRGWWLERNALAFHAVHDGSCEAIGTVPPRVKTLGIFLSFEGGILSFHNPLTQEHLVTLPTRFSTSGVLPALGLGQGRLRLRCGLPTPSYVFLGKNSTYRGPCCPKGIWWHREVSFQSVKRVIQKFEKLALSD</sequence>
<dbReference type="EMBL" id="JAHHUM010002066">
    <property type="protein sequence ID" value="KAK5606531.1"/>
    <property type="molecule type" value="Genomic_DNA"/>
</dbReference>
<dbReference type="Gene3D" id="2.60.120.920">
    <property type="match status" value="1"/>
</dbReference>
<organism evidence="2 3">
    <name type="scientific">Crenichthys baileyi</name>
    <name type="common">White River springfish</name>
    <dbReference type="NCBI Taxonomy" id="28760"/>
    <lineage>
        <taxon>Eukaryota</taxon>
        <taxon>Metazoa</taxon>
        <taxon>Chordata</taxon>
        <taxon>Craniata</taxon>
        <taxon>Vertebrata</taxon>
        <taxon>Euteleostomi</taxon>
        <taxon>Actinopterygii</taxon>
        <taxon>Neopterygii</taxon>
        <taxon>Teleostei</taxon>
        <taxon>Neoteleostei</taxon>
        <taxon>Acanthomorphata</taxon>
        <taxon>Ovalentaria</taxon>
        <taxon>Atherinomorphae</taxon>
        <taxon>Cyprinodontiformes</taxon>
        <taxon>Goodeidae</taxon>
        <taxon>Crenichthys</taxon>
    </lineage>
</organism>
<dbReference type="InterPro" id="IPR013320">
    <property type="entry name" value="ConA-like_dom_sf"/>
</dbReference>
<dbReference type="AlphaFoldDB" id="A0AAV9RBZ5"/>
<accession>A0AAV9RBZ5</accession>
<dbReference type="InterPro" id="IPR050617">
    <property type="entry name" value="E3_ligase_FN3/SPRY"/>
</dbReference>
<proteinExistence type="predicted"/>
<dbReference type="InterPro" id="IPR043136">
    <property type="entry name" value="B30.2/SPRY_sf"/>
</dbReference>
<name>A0AAV9RBZ5_9TELE</name>
<dbReference type="PANTHER" id="PTHR24099">
    <property type="entry name" value="E3 UBIQUITIN-PROTEIN LIGASE TRIM36-RELATED"/>
    <property type="match status" value="1"/>
</dbReference>